<dbReference type="OrthoDB" id="447842at2759"/>
<evidence type="ECO:0000256" key="1">
    <source>
        <dbReference type="ARBA" id="ARBA00006641"/>
    </source>
</evidence>
<comment type="similarity">
    <text evidence="1">Belongs to the peptidase C15 family.</text>
</comment>
<name>F2U7H0_SALR5</name>
<feature type="domain" description="Nudix hydrolase" evidence="8">
    <location>
        <begin position="206"/>
        <end position="346"/>
    </location>
</feature>
<evidence type="ECO:0000313" key="10">
    <source>
        <dbReference type="Proteomes" id="UP000007799"/>
    </source>
</evidence>
<dbReference type="FunFam" id="3.90.79.10:FF:000060">
    <property type="entry name" value="Nudix hydrolase 1"/>
    <property type="match status" value="1"/>
</dbReference>
<dbReference type="GO" id="GO:0006508">
    <property type="term" value="P:proteolysis"/>
    <property type="evidence" value="ECO:0007669"/>
    <property type="project" value="UniProtKB-KW"/>
</dbReference>
<reference evidence="9" key="1">
    <citation type="submission" date="2009-08" db="EMBL/GenBank/DDBJ databases">
        <title>Annotation of Salpingoeca rosetta.</title>
        <authorList>
            <consortium name="The Broad Institute Genome Sequencing Platform"/>
            <person name="Russ C."/>
            <person name="Cuomo C."/>
            <person name="Burger G."/>
            <person name="Gray M.W."/>
            <person name="Holland P.W.H."/>
            <person name="King N."/>
            <person name="Lang F.B.F."/>
            <person name="Roger A.J."/>
            <person name="Ruiz-Trillo I."/>
            <person name="Young S.K."/>
            <person name="Zeng Q."/>
            <person name="Gargeya S."/>
            <person name="Alvarado L."/>
            <person name="Berlin A."/>
            <person name="Chapman S.B."/>
            <person name="Chen Z."/>
            <person name="Freedman E."/>
            <person name="Gellesch M."/>
            <person name="Goldberg J."/>
            <person name="Griggs A."/>
            <person name="Gujja S."/>
            <person name="Heilman E."/>
            <person name="Heiman D."/>
            <person name="Howarth C."/>
            <person name="Mehta T."/>
            <person name="Neiman D."/>
            <person name="Pearson M."/>
            <person name="Roberts A."/>
            <person name="Saif S."/>
            <person name="Shea T."/>
            <person name="Shenoy N."/>
            <person name="Sisk P."/>
            <person name="Stolte C."/>
            <person name="Sykes S."/>
            <person name="White J."/>
            <person name="Yandava C."/>
            <person name="Haas B."/>
            <person name="Nusbaum C."/>
            <person name="Birren B."/>
        </authorList>
    </citation>
    <scope>NUCLEOTIDE SEQUENCE [LARGE SCALE GENOMIC DNA]</scope>
    <source>
        <strain evidence="9">ATCC 50818</strain>
    </source>
</reference>
<dbReference type="STRING" id="946362.F2U7H0"/>
<dbReference type="EMBL" id="GL832963">
    <property type="protein sequence ID" value="EGD83387.1"/>
    <property type="molecule type" value="Genomic_DNA"/>
</dbReference>
<keyword evidence="4 6" id="KW-0378">Hydrolase</keyword>
<comment type="similarity">
    <text evidence="6">Belongs to the Nudix hydrolase family.</text>
</comment>
<dbReference type="PANTHER" id="PTHR16099">
    <property type="entry name" value="8-OXO-DGTP DIPHOSPHATES NUDT15"/>
    <property type="match status" value="1"/>
</dbReference>
<dbReference type="PRINTS" id="PR00706">
    <property type="entry name" value="PYROGLUPTASE"/>
</dbReference>
<dbReference type="InterPro" id="IPR036440">
    <property type="entry name" value="Peptidase_C15-like_sf"/>
</dbReference>
<dbReference type="InParanoid" id="F2U7H0"/>
<accession>F2U7H0</accession>
<dbReference type="GO" id="GO:0035539">
    <property type="term" value="F:8-oxo-7,8-dihydrodeoxyguanosine triphosphate pyrophosphatase activity"/>
    <property type="evidence" value="ECO:0007669"/>
    <property type="project" value="TreeGrafter"/>
</dbReference>
<dbReference type="InterPro" id="IPR000086">
    <property type="entry name" value="NUDIX_hydrolase_dom"/>
</dbReference>
<keyword evidence="3" id="KW-0645">Protease</keyword>
<organism evidence="10">
    <name type="scientific">Salpingoeca rosetta (strain ATCC 50818 / BSB-021)</name>
    <dbReference type="NCBI Taxonomy" id="946362"/>
    <lineage>
        <taxon>Eukaryota</taxon>
        <taxon>Choanoflagellata</taxon>
        <taxon>Craspedida</taxon>
        <taxon>Salpingoecidae</taxon>
        <taxon>Salpingoeca</taxon>
    </lineage>
</organism>
<evidence type="ECO:0000256" key="4">
    <source>
        <dbReference type="ARBA" id="ARBA00022801"/>
    </source>
</evidence>
<dbReference type="GO" id="GO:0016920">
    <property type="term" value="F:pyroglutamyl-peptidase activity"/>
    <property type="evidence" value="ECO:0007669"/>
    <property type="project" value="InterPro"/>
</dbReference>
<dbReference type="GO" id="GO:0006203">
    <property type="term" value="P:dGTP catabolic process"/>
    <property type="evidence" value="ECO:0007669"/>
    <property type="project" value="TreeGrafter"/>
</dbReference>
<dbReference type="GeneID" id="16075470"/>
<dbReference type="KEGG" id="sre:PTSG_12111"/>
<evidence type="ECO:0000256" key="3">
    <source>
        <dbReference type="ARBA" id="ARBA00022670"/>
    </source>
</evidence>
<proteinExistence type="inferred from homology"/>
<evidence type="ECO:0000256" key="5">
    <source>
        <dbReference type="ARBA" id="ARBA00022807"/>
    </source>
</evidence>
<dbReference type="InterPro" id="IPR016125">
    <property type="entry name" value="Peptidase_C15-like"/>
</dbReference>
<dbReference type="SUPFAM" id="SSF53182">
    <property type="entry name" value="Pyrrolidone carboxyl peptidase (pyroglutamate aminopeptidase)"/>
    <property type="match status" value="1"/>
</dbReference>
<dbReference type="Pfam" id="PF01470">
    <property type="entry name" value="Peptidase_C15"/>
    <property type="match status" value="1"/>
</dbReference>
<dbReference type="GO" id="GO:0005829">
    <property type="term" value="C:cytosol"/>
    <property type="evidence" value="ECO:0007669"/>
    <property type="project" value="InterPro"/>
</dbReference>
<dbReference type="Pfam" id="PF00293">
    <property type="entry name" value="NUDIX"/>
    <property type="match status" value="1"/>
</dbReference>
<dbReference type="InterPro" id="IPR015797">
    <property type="entry name" value="NUDIX_hydrolase-like_dom_sf"/>
</dbReference>
<dbReference type="Gene3D" id="3.90.79.10">
    <property type="entry name" value="Nucleoside Triphosphate Pyrophosphohydrolase"/>
    <property type="match status" value="1"/>
</dbReference>
<keyword evidence="10" id="KW-1185">Reference proteome</keyword>
<dbReference type="PRINTS" id="PR00502">
    <property type="entry name" value="NUDIXFAMILY"/>
</dbReference>
<evidence type="ECO:0000256" key="7">
    <source>
        <dbReference type="SAM" id="MobiDB-lite"/>
    </source>
</evidence>
<dbReference type="PROSITE" id="PS51462">
    <property type="entry name" value="NUDIX"/>
    <property type="match status" value="1"/>
</dbReference>
<dbReference type="PANTHER" id="PTHR16099:SF5">
    <property type="entry name" value="NUCLEOTIDE TRIPHOSPHATE DIPHOSPHATASE NUDT15"/>
    <property type="match status" value="1"/>
</dbReference>
<evidence type="ECO:0000313" key="9">
    <source>
        <dbReference type="EMBL" id="EGD83387.1"/>
    </source>
</evidence>
<dbReference type="PROSITE" id="PS00893">
    <property type="entry name" value="NUDIX_BOX"/>
    <property type="match status" value="1"/>
</dbReference>
<dbReference type="InterPro" id="IPR000816">
    <property type="entry name" value="Peptidase_C15"/>
</dbReference>
<evidence type="ECO:0000259" key="8">
    <source>
        <dbReference type="PROSITE" id="PS51462"/>
    </source>
</evidence>
<protein>
    <submittedName>
        <fullName evidence="9">MutT/nudix family protein</fullName>
    </submittedName>
</protein>
<dbReference type="RefSeq" id="XP_004994891.1">
    <property type="nucleotide sequence ID" value="XM_004994834.1"/>
</dbReference>
<evidence type="ECO:0000256" key="2">
    <source>
        <dbReference type="ARBA" id="ARBA00022490"/>
    </source>
</evidence>
<sequence length="372" mass="40621">MATKDEEVDVLLTGFEVFGRHTINPSWEIVKTLNDMPLHGLKVRAHLLPVDYAGVDESYPKILAQYPNLKLIINCGVGSAGSLQLEQIARNGPYTRLDNSNSAPATELCRAEDDPSFVRKTTLPLEDLVADLTRAAPDLQLKTSTDAGLFLCEYTFYNSLRAQRCPAVFFHVPPYGSPYSESVLRLHAFNVLSRLVRHIASASPKALRPKVGLAVLVTSKAYPGCVIVGRRKSAHSDGNPTGKGSWALPGGHLEFGESFEACAAREVAEECGLNDLTRVRHVATVNSIDKTSNYHYVVPFVAAETSGEPVAMEKDKCDAWEWRRWSDLPQPLFAPLAQLKATAFDPFASSSSNGIGNGLQDDKHDTNSTQPA</sequence>
<keyword evidence="5" id="KW-0788">Thiol protease</keyword>
<dbReference type="Proteomes" id="UP000007799">
    <property type="component" value="Unassembled WGS sequence"/>
</dbReference>
<keyword evidence="2" id="KW-0963">Cytoplasm</keyword>
<dbReference type="Gene3D" id="3.40.630.20">
    <property type="entry name" value="Peptidase C15, pyroglutamyl peptidase I-like"/>
    <property type="match status" value="1"/>
</dbReference>
<gene>
    <name evidence="9" type="ORF">PTSG_12111</name>
</gene>
<feature type="region of interest" description="Disordered" evidence="7">
    <location>
        <begin position="352"/>
        <end position="372"/>
    </location>
</feature>
<dbReference type="AlphaFoldDB" id="F2U7H0"/>
<dbReference type="InterPro" id="IPR020084">
    <property type="entry name" value="NUDIX_hydrolase_CS"/>
</dbReference>
<dbReference type="CDD" id="cd04678">
    <property type="entry name" value="NUDIX_MTH2_Nudt15"/>
    <property type="match status" value="1"/>
</dbReference>
<dbReference type="InterPro" id="IPR020476">
    <property type="entry name" value="Nudix_hydrolase"/>
</dbReference>
<evidence type="ECO:0000256" key="6">
    <source>
        <dbReference type="RuleBase" id="RU003476"/>
    </source>
</evidence>
<dbReference type="eggNOG" id="KOG4755">
    <property type="taxonomic scope" value="Eukaryota"/>
</dbReference>
<dbReference type="SUPFAM" id="SSF55811">
    <property type="entry name" value="Nudix"/>
    <property type="match status" value="1"/>
</dbReference>